<evidence type="ECO:0000313" key="2">
    <source>
        <dbReference type="EMBL" id="CAH1435947.1"/>
    </source>
</evidence>
<gene>
    <name evidence="2" type="ORF">LVIROSA_LOCUS22344</name>
</gene>
<comment type="caution">
    <text evidence="2">The sequence shown here is derived from an EMBL/GenBank/DDBJ whole genome shotgun (WGS) entry which is preliminary data.</text>
</comment>
<name>A0AAU9NBJ5_9ASTR</name>
<evidence type="ECO:0000313" key="3">
    <source>
        <dbReference type="Proteomes" id="UP001157418"/>
    </source>
</evidence>
<proteinExistence type="predicted"/>
<reference evidence="2 3" key="1">
    <citation type="submission" date="2022-01" db="EMBL/GenBank/DDBJ databases">
        <authorList>
            <person name="Xiong W."/>
            <person name="Schranz E."/>
        </authorList>
    </citation>
    <scope>NUCLEOTIDE SEQUENCE [LARGE SCALE GENOMIC DNA]</scope>
</reference>
<dbReference type="Proteomes" id="UP001157418">
    <property type="component" value="Unassembled WGS sequence"/>
</dbReference>
<organism evidence="2 3">
    <name type="scientific">Lactuca virosa</name>
    <dbReference type="NCBI Taxonomy" id="75947"/>
    <lineage>
        <taxon>Eukaryota</taxon>
        <taxon>Viridiplantae</taxon>
        <taxon>Streptophyta</taxon>
        <taxon>Embryophyta</taxon>
        <taxon>Tracheophyta</taxon>
        <taxon>Spermatophyta</taxon>
        <taxon>Magnoliopsida</taxon>
        <taxon>eudicotyledons</taxon>
        <taxon>Gunneridae</taxon>
        <taxon>Pentapetalae</taxon>
        <taxon>asterids</taxon>
        <taxon>campanulids</taxon>
        <taxon>Asterales</taxon>
        <taxon>Asteraceae</taxon>
        <taxon>Cichorioideae</taxon>
        <taxon>Cichorieae</taxon>
        <taxon>Lactucinae</taxon>
        <taxon>Lactuca</taxon>
    </lineage>
</organism>
<dbReference type="AlphaFoldDB" id="A0AAU9NBJ5"/>
<dbReference type="EMBL" id="CAKMRJ010004445">
    <property type="protein sequence ID" value="CAH1435947.1"/>
    <property type="molecule type" value="Genomic_DNA"/>
</dbReference>
<evidence type="ECO:0000256" key="1">
    <source>
        <dbReference type="SAM" id="MobiDB-lite"/>
    </source>
</evidence>
<feature type="region of interest" description="Disordered" evidence="1">
    <location>
        <begin position="122"/>
        <end position="155"/>
    </location>
</feature>
<accession>A0AAU9NBJ5</accession>
<feature type="region of interest" description="Disordered" evidence="1">
    <location>
        <begin position="33"/>
        <end position="66"/>
    </location>
</feature>
<sequence length="212" mass="22893">MMEDGDIDSDIPDLSGDEEEAVCFDEDEIVGLKVKDGEKVEEGHEDSFGTESMHSKGERGAGFVDRKGGFFQTNITRKGNEVADGGSSSFVAAAIPVTDVNQSEPIMPTHVSPVRLAEDVMPNGPTQVVDDMDGERASDSLSQPPGFRRKKSSSSCGSTKLLKKKVPVVVDDIGDVLKQYFEMGGLLGYDMESNKDRVKKILSSIGMVQVDQ</sequence>
<protein>
    <submittedName>
        <fullName evidence="2">Uncharacterized protein</fullName>
    </submittedName>
</protein>
<keyword evidence="3" id="KW-1185">Reference proteome</keyword>